<protein>
    <submittedName>
        <fullName evidence="1">Uncharacterized protein</fullName>
    </submittedName>
</protein>
<evidence type="ECO:0000313" key="1">
    <source>
        <dbReference type="EMBL" id="OGY35438.1"/>
    </source>
</evidence>
<accession>A0A1G1X5Y8</accession>
<dbReference type="EMBL" id="MHHS01000050">
    <property type="protein sequence ID" value="OGY35438.1"/>
    <property type="molecule type" value="Genomic_DNA"/>
</dbReference>
<proteinExistence type="predicted"/>
<gene>
    <name evidence="1" type="ORF">A3E36_01945</name>
</gene>
<organism evidence="1 2">
    <name type="scientific">Candidatus Andersenbacteria bacterium RIFCSPHIGHO2_12_FULL_45_11b</name>
    <dbReference type="NCBI Taxonomy" id="1797282"/>
    <lineage>
        <taxon>Bacteria</taxon>
        <taxon>Candidatus Anderseniibacteriota</taxon>
    </lineage>
</organism>
<comment type="caution">
    <text evidence="1">The sequence shown here is derived from an EMBL/GenBank/DDBJ whole genome shotgun (WGS) entry which is preliminary data.</text>
</comment>
<evidence type="ECO:0000313" key="2">
    <source>
        <dbReference type="Proteomes" id="UP000177941"/>
    </source>
</evidence>
<name>A0A1G1X5Y8_9BACT</name>
<dbReference type="Proteomes" id="UP000177941">
    <property type="component" value="Unassembled WGS sequence"/>
</dbReference>
<sequence>MKNYKRIGFKKQERVVTLPLIRGREGVGAGKMQCRVVCPPAYAKASAGAAPPIALPSVALAKLGGEGIRSQ</sequence>
<reference evidence="1 2" key="1">
    <citation type="journal article" date="2016" name="Nat. Commun.">
        <title>Thousands of microbial genomes shed light on interconnected biogeochemical processes in an aquifer system.</title>
        <authorList>
            <person name="Anantharaman K."/>
            <person name="Brown C.T."/>
            <person name="Hug L.A."/>
            <person name="Sharon I."/>
            <person name="Castelle C.J."/>
            <person name="Probst A.J."/>
            <person name="Thomas B.C."/>
            <person name="Singh A."/>
            <person name="Wilkins M.J."/>
            <person name="Karaoz U."/>
            <person name="Brodie E.L."/>
            <person name="Williams K.H."/>
            <person name="Hubbard S.S."/>
            <person name="Banfield J.F."/>
        </authorList>
    </citation>
    <scope>NUCLEOTIDE SEQUENCE [LARGE SCALE GENOMIC DNA]</scope>
</reference>
<dbReference type="AlphaFoldDB" id="A0A1G1X5Y8"/>